<dbReference type="Proteomes" id="UP000215223">
    <property type="component" value="Unassembled WGS sequence"/>
</dbReference>
<dbReference type="OrthoDB" id="9806974at2"/>
<dbReference type="AlphaFoldDB" id="A0A229RMN7"/>
<dbReference type="CDD" id="cd05233">
    <property type="entry name" value="SDR_c"/>
    <property type="match status" value="1"/>
</dbReference>
<dbReference type="PANTHER" id="PTHR43477:SF1">
    <property type="entry name" value="DIHYDROANTICAPSIN 7-DEHYDROGENASE"/>
    <property type="match status" value="1"/>
</dbReference>
<dbReference type="InterPro" id="IPR036291">
    <property type="entry name" value="NAD(P)-bd_dom_sf"/>
</dbReference>
<accession>A0A229RMN7</accession>
<sequence>MSNIVIIGGTSGIGRELGEYYAGHGHSVVVTGRDAERAEKIAAEIGGTVRGIAVDLADPPGIAGALAEVGPVDRLALVGIQRDRNSVKDYDVGGAVDLVTMKLVGYTTVVHALLDRLTPESSVLLFGGMAKDRPYPGSTNISIVNAGVLGMVRTLAAEVAPVRINAIHPGVVGDSPYWVGAAGLLEGVRAQTPSGRLVTMGEVVEASVMLLENRGLNKVNLTVDGGFA</sequence>
<evidence type="ECO:0000313" key="3">
    <source>
        <dbReference type="EMBL" id="OXM47913.1"/>
    </source>
</evidence>
<dbReference type="EMBL" id="NMQT01000130">
    <property type="protein sequence ID" value="OXM47913.1"/>
    <property type="molecule type" value="Genomic_DNA"/>
</dbReference>
<dbReference type="PRINTS" id="PR00081">
    <property type="entry name" value="GDHRDH"/>
</dbReference>
<evidence type="ECO:0000313" key="4">
    <source>
        <dbReference type="Proteomes" id="UP000215223"/>
    </source>
</evidence>
<comment type="similarity">
    <text evidence="1">Belongs to the short-chain dehydrogenases/reductases (SDR) family.</text>
</comment>
<evidence type="ECO:0000256" key="2">
    <source>
        <dbReference type="ARBA" id="ARBA00023002"/>
    </source>
</evidence>
<keyword evidence="2" id="KW-0560">Oxidoreductase</keyword>
<name>A0A229RMN7_9PSEU</name>
<dbReference type="RefSeq" id="WP_093938050.1">
    <property type="nucleotide sequence ID" value="NZ_NMQT01000130.1"/>
</dbReference>
<dbReference type="PANTHER" id="PTHR43477">
    <property type="entry name" value="DIHYDROANTICAPSIN 7-DEHYDROGENASE"/>
    <property type="match status" value="1"/>
</dbReference>
<proteinExistence type="inferred from homology"/>
<evidence type="ECO:0000256" key="1">
    <source>
        <dbReference type="ARBA" id="ARBA00006484"/>
    </source>
</evidence>
<dbReference type="SUPFAM" id="SSF51735">
    <property type="entry name" value="NAD(P)-binding Rossmann-fold domains"/>
    <property type="match status" value="1"/>
</dbReference>
<gene>
    <name evidence="3" type="ORF">CFP71_34010</name>
</gene>
<comment type="caution">
    <text evidence="3">The sequence shown here is derived from an EMBL/GenBank/DDBJ whole genome shotgun (WGS) entry which is preliminary data.</text>
</comment>
<dbReference type="InterPro" id="IPR002347">
    <property type="entry name" value="SDR_fam"/>
</dbReference>
<reference evidence="3 4" key="1">
    <citation type="submission" date="2017-07" db="EMBL/GenBank/DDBJ databases">
        <title>Amycolatopsis thailandensis Genome sequencing and assembly.</title>
        <authorList>
            <person name="Kaur N."/>
            <person name="Mayilraj S."/>
        </authorList>
    </citation>
    <scope>NUCLEOTIDE SEQUENCE [LARGE SCALE GENOMIC DNA]</scope>
    <source>
        <strain evidence="3 4">JCM 16380</strain>
    </source>
</reference>
<keyword evidence="4" id="KW-1185">Reference proteome</keyword>
<dbReference type="Pfam" id="PF13561">
    <property type="entry name" value="adh_short_C2"/>
    <property type="match status" value="1"/>
</dbReference>
<dbReference type="InterPro" id="IPR051122">
    <property type="entry name" value="SDR_DHRS6-like"/>
</dbReference>
<protein>
    <submittedName>
        <fullName evidence="3">Short-chain dehydrogenase</fullName>
    </submittedName>
</protein>
<organism evidence="3 4">
    <name type="scientific">Amycolatopsis thailandensis</name>
    <dbReference type="NCBI Taxonomy" id="589330"/>
    <lineage>
        <taxon>Bacteria</taxon>
        <taxon>Bacillati</taxon>
        <taxon>Actinomycetota</taxon>
        <taxon>Actinomycetes</taxon>
        <taxon>Pseudonocardiales</taxon>
        <taxon>Pseudonocardiaceae</taxon>
        <taxon>Amycolatopsis</taxon>
    </lineage>
</organism>
<dbReference type="Gene3D" id="3.40.50.720">
    <property type="entry name" value="NAD(P)-binding Rossmann-like Domain"/>
    <property type="match status" value="1"/>
</dbReference>
<dbReference type="GO" id="GO:0016491">
    <property type="term" value="F:oxidoreductase activity"/>
    <property type="evidence" value="ECO:0007669"/>
    <property type="project" value="UniProtKB-KW"/>
</dbReference>